<dbReference type="CDD" id="cd00637">
    <property type="entry name" value="7tm_classA_rhodopsin-like"/>
    <property type="match status" value="1"/>
</dbReference>
<evidence type="ECO:0000256" key="1">
    <source>
        <dbReference type="ARBA" id="ARBA00004370"/>
    </source>
</evidence>
<dbReference type="OrthoDB" id="5790236at2759"/>
<dbReference type="PROSITE" id="PS50262">
    <property type="entry name" value="G_PROTEIN_RECEP_F1_2"/>
    <property type="match status" value="1"/>
</dbReference>
<dbReference type="EMBL" id="CANHGI010000004">
    <property type="protein sequence ID" value="CAI5449476.1"/>
    <property type="molecule type" value="Genomic_DNA"/>
</dbReference>
<sequence length="244" mass="28110">MILIQDNELAHSWYGKIFGQLTIVFWYSCMFAHIAVSLNRYISIVYPVKAMKLFTTENTKYALGVLWCCAFCVTIPYFFNETCYLAFNAHTFQWTYAATNCGQTLSHFDFVTGVIICSTTFIIDMMTLCSLRTVNNFQTIGSQTAAQASKRRKNEIRLFTQAFTQCIIFCVTLFSFHIFTLISNNLWWEFSMVTMVWISAHTLDGLIVILFHYRSLFTQKLRTLSSTTVVTVSQQKSSRSAVQE</sequence>
<name>A0A9P1IRL6_9PELO</name>
<evidence type="ECO:0000256" key="5">
    <source>
        <dbReference type="SAM" id="Phobius"/>
    </source>
</evidence>
<accession>A0A9P1IRL6</accession>
<keyword evidence="3 5" id="KW-1133">Transmembrane helix</keyword>
<keyword evidence="2 5" id="KW-0812">Transmembrane</keyword>
<dbReference type="PANTHER" id="PTHR23017:SF3">
    <property type="entry name" value="G-PROTEIN COUPLED RECEPTORS FAMILY 1 PROFILE DOMAIN-CONTAINING PROTEIN"/>
    <property type="match status" value="1"/>
</dbReference>
<dbReference type="Proteomes" id="UP001152747">
    <property type="component" value="Unassembled WGS sequence"/>
</dbReference>
<reference evidence="7" key="1">
    <citation type="submission" date="2022-11" db="EMBL/GenBank/DDBJ databases">
        <authorList>
            <person name="Kikuchi T."/>
        </authorList>
    </citation>
    <scope>NUCLEOTIDE SEQUENCE</scope>
    <source>
        <strain evidence="7">PS1010</strain>
    </source>
</reference>
<evidence type="ECO:0000256" key="2">
    <source>
        <dbReference type="ARBA" id="ARBA00022692"/>
    </source>
</evidence>
<keyword evidence="8" id="KW-1185">Reference proteome</keyword>
<dbReference type="AlphaFoldDB" id="A0A9P1IRL6"/>
<comment type="subcellular location">
    <subcellularLocation>
        <location evidence="1">Membrane</location>
    </subcellularLocation>
</comment>
<proteinExistence type="predicted"/>
<evidence type="ECO:0000259" key="6">
    <source>
        <dbReference type="PROSITE" id="PS50262"/>
    </source>
</evidence>
<evidence type="ECO:0000313" key="7">
    <source>
        <dbReference type="EMBL" id="CAI5449476.1"/>
    </source>
</evidence>
<dbReference type="SUPFAM" id="SSF81321">
    <property type="entry name" value="Family A G protein-coupled receptor-like"/>
    <property type="match status" value="1"/>
</dbReference>
<comment type="caution">
    <text evidence="7">The sequence shown here is derived from an EMBL/GenBank/DDBJ whole genome shotgun (WGS) entry which is preliminary data.</text>
</comment>
<evidence type="ECO:0000256" key="4">
    <source>
        <dbReference type="ARBA" id="ARBA00023136"/>
    </source>
</evidence>
<feature type="transmembrane region" description="Helical" evidence="5">
    <location>
        <begin position="17"/>
        <end position="38"/>
    </location>
</feature>
<dbReference type="InterPro" id="IPR017452">
    <property type="entry name" value="GPCR_Rhodpsn_7TM"/>
</dbReference>
<evidence type="ECO:0000313" key="8">
    <source>
        <dbReference type="Proteomes" id="UP001152747"/>
    </source>
</evidence>
<feature type="transmembrane region" description="Helical" evidence="5">
    <location>
        <begin position="110"/>
        <end position="131"/>
    </location>
</feature>
<feature type="transmembrane region" description="Helical" evidence="5">
    <location>
        <begin position="59"/>
        <end position="79"/>
    </location>
</feature>
<dbReference type="PANTHER" id="PTHR23017">
    <property type="entry name" value="SERPENTINE RECEPTOR, CLASS X"/>
    <property type="match status" value="1"/>
</dbReference>
<dbReference type="InterPro" id="IPR019430">
    <property type="entry name" value="7TM_GPCR_serpentine_rcpt_Srx"/>
</dbReference>
<evidence type="ECO:0000256" key="3">
    <source>
        <dbReference type="ARBA" id="ARBA00022989"/>
    </source>
</evidence>
<protein>
    <recommendedName>
        <fullName evidence="6">G-protein coupled receptors family 1 profile domain-containing protein</fullName>
    </recommendedName>
</protein>
<feature type="transmembrane region" description="Helical" evidence="5">
    <location>
        <begin position="194"/>
        <end position="213"/>
    </location>
</feature>
<gene>
    <name evidence="7" type="ORF">CAMP_LOCUS12113</name>
</gene>
<organism evidence="7 8">
    <name type="scientific">Caenorhabditis angaria</name>
    <dbReference type="NCBI Taxonomy" id="860376"/>
    <lineage>
        <taxon>Eukaryota</taxon>
        <taxon>Metazoa</taxon>
        <taxon>Ecdysozoa</taxon>
        <taxon>Nematoda</taxon>
        <taxon>Chromadorea</taxon>
        <taxon>Rhabditida</taxon>
        <taxon>Rhabditina</taxon>
        <taxon>Rhabditomorpha</taxon>
        <taxon>Rhabditoidea</taxon>
        <taxon>Rhabditidae</taxon>
        <taxon>Peloderinae</taxon>
        <taxon>Caenorhabditis</taxon>
    </lineage>
</organism>
<feature type="domain" description="G-protein coupled receptors family 1 profile" evidence="6">
    <location>
        <begin position="1"/>
        <end position="183"/>
    </location>
</feature>
<dbReference type="GO" id="GO:0016020">
    <property type="term" value="C:membrane"/>
    <property type="evidence" value="ECO:0007669"/>
    <property type="project" value="UniProtKB-SubCell"/>
</dbReference>
<dbReference type="Gene3D" id="1.20.1070.10">
    <property type="entry name" value="Rhodopsin 7-helix transmembrane proteins"/>
    <property type="match status" value="1"/>
</dbReference>
<feature type="transmembrane region" description="Helical" evidence="5">
    <location>
        <begin position="158"/>
        <end position="182"/>
    </location>
</feature>
<keyword evidence="4 5" id="KW-0472">Membrane</keyword>
<dbReference type="Pfam" id="PF10328">
    <property type="entry name" value="7TM_GPCR_Srx"/>
    <property type="match status" value="1"/>
</dbReference>